<organism evidence="6 7">
    <name type="scientific">Nannocystis punicea</name>
    <dbReference type="NCBI Taxonomy" id="2995304"/>
    <lineage>
        <taxon>Bacteria</taxon>
        <taxon>Pseudomonadati</taxon>
        <taxon>Myxococcota</taxon>
        <taxon>Polyangia</taxon>
        <taxon>Nannocystales</taxon>
        <taxon>Nannocystaceae</taxon>
        <taxon>Nannocystis</taxon>
    </lineage>
</organism>
<gene>
    <name evidence="6" type="ORF">O0S08_32590</name>
</gene>
<keyword evidence="1" id="KW-0805">Transcription regulation</keyword>
<dbReference type="Pfam" id="PF01022">
    <property type="entry name" value="HTH_5"/>
    <property type="match status" value="1"/>
</dbReference>
<feature type="domain" description="HTH arsR-type" evidence="5">
    <location>
        <begin position="69"/>
        <end position="163"/>
    </location>
</feature>
<evidence type="ECO:0000256" key="4">
    <source>
        <dbReference type="SAM" id="MobiDB-lite"/>
    </source>
</evidence>
<dbReference type="NCBIfam" id="NF033788">
    <property type="entry name" value="HTH_metalloreg"/>
    <property type="match status" value="1"/>
</dbReference>
<protein>
    <submittedName>
        <fullName evidence="6">Metalloregulator ArsR/SmtB family transcription factor</fullName>
    </submittedName>
</protein>
<keyword evidence="7" id="KW-1185">Reference proteome</keyword>
<evidence type="ECO:0000313" key="6">
    <source>
        <dbReference type="EMBL" id="WAS90953.1"/>
    </source>
</evidence>
<evidence type="ECO:0000256" key="1">
    <source>
        <dbReference type="ARBA" id="ARBA00023015"/>
    </source>
</evidence>
<dbReference type="Proteomes" id="UP001164459">
    <property type="component" value="Chromosome"/>
</dbReference>
<dbReference type="InterPro" id="IPR011991">
    <property type="entry name" value="ArsR-like_HTH"/>
</dbReference>
<feature type="region of interest" description="Disordered" evidence="4">
    <location>
        <begin position="1"/>
        <end position="44"/>
    </location>
</feature>
<dbReference type="CDD" id="cd00090">
    <property type="entry name" value="HTH_ARSR"/>
    <property type="match status" value="1"/>
</dbReference>
<reference evidence="6" key="1">
    <citation type="submission" date="2022-11" db="EMBL/GenBank/DDBJ databases">
        <title>Minimal conservation of predation-associated metabolite biosynthetic gene clusters underscores biosynthetic potential of Myxococcota including descriptions for ten novel species: Archangium lansinium sp. nov., Myxococcus landrumus sp. nov., Nannocystis bai.</title>
        <authorList>
            <person name="Ahearne A."/>
            <person name="Stevens C."/>
            <person name="Dowd S."/>
        </authorList>
    </citation>
    <scope>NUCLEOTIDE SEQUENCE</scope>
    <source>
        <strain evidence="6">Fl3</strain>
    </source>
</reference>
<dbReference type="Gene3D" id="1.10.10.10">
    <property type="entry name" value="Winged helix-like DNA-binding domain superfamily/Winged helix DNA-binding domain"/>
    <property type="match status" value="1"/>
</dbReference>
<dbReference type="InterPro" id="IPR051081">
    <property type="entry name" value="HTH_MetalResp_TranReg"/>
</dbReference>
<evidence type="ECO:0000256" key="3">
    <source>
        <dbReference type="ARBA" id="ARBA00023163"/>
    </source>
</evidence>
<dbReference type="PROSITE" id="PS50987">
    <property type="entry name" value="HTH_ARSR_2"/>
    <property type="match status" value="1"/>
</dbReference>
<keyword evidence="3" id="KW-0804">Transcription</keyword>
<dbReference type="EMBL" id="CP114040">
    <property type="protein sequence ID" value="WAS90953.1"/>
    <property type="molecule type" value="Genomic_DNA"/>
</dbReference>
<name>A0ABY7GVG9_9BACT</name>
<proteinExistence type="predicted"/>
<evidence type="ECO:0000259" key="5">
    <source>
        <dbReference type="PROSITE" id="PS50987"/>
    </source>
</evidence>
<keyword evidence="2" id="KW-0238">DNA-binding</keyword>
<sequence length="188" mass="21624">MNRSASPSTAERCSQDRLASLSRAKTHGRASIETHRRGARQQLTPPSRLLARRLHARHSRKYILLQAYSHPCHGMRVSEAFQVLAEPARRQILDLLRERPRLVGELTEQLGLPQPSTSKHLKALREAGLVRVGRDGTRRWYRLCPEPLLAIDQWLAPYRRMWESSFAALERHLDSMPDDDDPPAKERT</sequence>
<dbReference type="SUPFAM" id="SSF46785">
    <property type="entry name" value="Winged helix' DNA-binding domain"/>
    <property type="match status" value="1"/>
</dbReference>
<accession>A0ABY7GVG9</accession>
<dbReference type="PRINTS" id="PR00778">
    <property type="entry name" value="HTHARSR"/>
</dbReference>
<dbReference type="PANTHER" id="PTHR33154:SF33">
    <property type="entry name" value="TRANSCRIPTIONAL REPRESSOR SDPR"/>
    <property type="match status" value="1"/>
</dbReference>
<feature type="compositionally biased region" description="Polar residues" evidence="4">
    <location>
        <begin position="1"/>
        <end position="12"/>
    </location>
</feature>
<dbReference type="InterPro" id="IPR036388">
    <property type="entry name" value="WH-like_DNA-bd_sf"/>
</dbReference>
<dbReference type="InterPro" id="IPR036390">
    <property type="entry name" value="WH_DNA-bd_sf"/>
</dbReference>
<dbReference type="InterPro" id="IPR001845">
    <property type="entry name" value="HTH_ArsR_DNA-bd_dom"/>
</dbReference>
<evidence type="ECO:0000256" key="2">
    <source>
        <dbReference type="ARBA" id="ARBA00023125"/>
    </source>
</evidence>
<dbReference type="SMART" id="SM00418">
    <property type="entry name" value="HTH_ARSR"/>
    <property type="match status" value="1"/>
</dbReference>
<dbReference type="PANTHER" id="PTHR33154">
    <property type="entry name" value="TRANSCRIPTIONAL REGULATOR, ARSR FAMILY"/>
    <property type="match status" value="1"/>
</dbReference>
<evidence type="ECO:0000313" key="7">
    <source>
        <dbReference type="Proteomes" id="UP001164459"/>
    </source>
</evidence>